<keyword evidence="7 9" id="KW-0482">Metalloprotease</keyword>
<dbReference type="PIRSF" id="PIRSF026671">
    <property type="entry name" value="AA_dipeptidase"/>
    <property type="match status" value="1"/>
</dbReference>
<evidence type="ECO:0000256" key="5">
    <source>
        <dbReference type="ARBA" id="ARBA00022833"/>
    </source>
</evidence>
<feature type="binding site" evidence="9">
    <location>
        <position position="217"/>
    </location>
    <ligand>
        <name>Zn(2+)</name>
        <dbReference type="ChEBI" id="CHEBI:29105"/>
        <note>catalytic</note>
    </ligand>
</feature>
<evidence type="ECO:0000256" key="2">
    <source>
        <dbReference type="ARBA" id="ARBA00022670"/>
    </source>
</evidence>
<evidence type="ECO:0000313" key="13">
    <source>
        <dbReference type="Proteomes" id="UP000249061"/>
    </source>
</evidence>
<evidence type="ECO:0000256" key="8">
    <source>
        <dbReference type="ARBA" id="ARBA00023316"/>
    </source>
</evidence>
<dbReference type="GO" id="GO:0008237">
    <property type="term" value="F:metallopeptidase activity"/>
    <property type="evidence" value="ECO:0007669"/>
    <property type="project" value="UniProtKB-KW"/>
</dbReference>
<dbReference type="PANTHER" id="PTHR43126">
    <property type="entry name" value="D-ALANYL-D-ALANINE DIPEPTIDASE"/>
    <property type="match status" value="1"/>
</dbReference>
<dbReference type="InterPro" id="IPR009045">
    <property type="entry name" value="Zn_M74/Hedgehog-like"/>
</dbReference>
<keyword evidence="11" id="KW-0732">Signal</keyword>
<evidence type="ECO:0000313" key="12">
    <source>
        <dbReference type="EMBL" id="PZR03356.1"/>
    </source>
</evidence>
<keyword evidence="8 10" id="KW-0961">Cell wall biogenesis/degradation</keyword>
<dbReference type="PROSITE" id="PS51257">
    <property type="entry name" value="PROKAR_LIPOPROTEIN"/>
    <property type="match status" value="1"/>
</dbReference>
<evidence type="ECO:0000256" key="7">
    <source>
        <dbReference type="ARBA" id="ARBA00023049"/>
    </source>
</evidence>
<organism evidence="12 13">
    <name type="scientific">Archangium gephyra</name>
    <dbReference type="NCBI Taxonomy" id="48"/>
    <lineage>
        <taxon>Bacteria</taxon>
        <taxon>Pseudomonadati</taxon>
        <taxon>Myxococcota</taxon>
        <taxon>Myxococcia</taxon>
        <taxon>Myxococcales</taxon>
        <taxon>Cystobacterineae</taxon>
        <taxon>Archangiaceae</taxon>
        <taxon>Archangium</taxon>
    </lineage>
</organism>
<gene>
    <name evidence="12" type="ORF">DI536_36095</name>
</gene>
<keyword evidence="2 9" id="KW-0645">Protease</keyword>
<evidence type="ECO:0000256" key="3">
    <source>
        <dbReference type="ARBA" id="ARBA00022723"/>
    </source>
</evidence>
<dbReference type="GO" id="GO:0071555">
    <property type="term" value="P:cell wall organization"/>
    <property type="evidence" value="ECO:0007669"/>
    <property type="project" value="UniProtKB-KW"/>
</dbReference>
<keyword evidence="4 9" id="KW-0378">Hydrolase</keyword>
<feature type="chain" id="PRO_5016006435" description="D-alanyl-D-alanine dipeptidase" evidence="11">
    <location>
        <begin position="20"/>
        <end position="235"/>
    </location>
</feature>
<dbReference type="HAMAP" id="MF_01924">
    <property type="entry name" value="A_A_dipeptidase"/>
    <property type="match status" value="1"/>
</dbReference>
<comment type="function">
    <text evidence="9 10">Catalyzes hydrolysis of the D-alanyl-D-alanine dipeptide.</text>
</comment>
<dbReference type="EC" id="3.4.13.22" evidence="9 10"/>
<dbReference type="Pfam" id="PF01427">
    <property type="entry name" value="Peptidase_M15"/>
    <property type="match status" value="1"/>
</dbReference>
<evidence type="ECO:0000256" key="10">
    <source>
        <dbReference type="PIRNR" id="PIRNR026671"/>
    </source>
</evidence>
<dbReference type="CDD" id="cd14817">
    <property type="entry name" value="D-Ala-D-Ala_dipeptidase_VanX"/>
    <property type="match status" value="1"/>
</dbReference>
<dbReference type="GO" id="GO:0008270">
    <property type="term" value="F:zinc ion binding"/>
    <property type="evidence" value="ECO:0007669"/>
    <property type="project" value="UniProtKB-UniRule"/>
</dbReference>
<evidence type="ECO:0000256" key="4">
    <source>
        <dbReference type="ARBA" id="ARBA00022801"/>
    </source>
</evidence>
<keyword evidence="3 9" id="KW-0479">Metal-binding</keyword>
<accession>A0A2W5SV16</accession>
<comment type="similarity">
    <text evidence="9 10">Belongs to the peptidase M15D family.</text>
</comment>
<proteinExistence type="inferred from homology"/>
<dbReference type="InterPro" id="IPR000755">
    <property type="entry name" value="A_A_dipeptidase"/>
</dbReference>
<reference evidence="12 13" key="1">
    <citation type="submission" date="2017-08" db="EMBL/GenBank/DDBJ databases">
        <title>Infants hospitalized years apart are colonized by the same room-sourced microbial strains.</title>
        <authorList>
            <person name="Brooks B."/>
            <person name="Olm M.R."/>
            <person name="Firek B.A."/>
            <person name="Baker R."/>
            <person name="Thomas B.C."/>
            <person name="Morowitz M.J."/>
            <person name="Banfield J.F."/>
        </authorList>
    </citation>
    <scope>NUCLEOTIDE SEQUENCE [LARGE SCALE GENOMIC DNA]</scope>
    <source>
        <strain evidence="12">S2_003_000_R2_14</strain>
    </source>
</reference>
<feature type="active site" description="Proton donor/acceptor" evidence="9">
    <location>
        <position position="214"/>
    </location>
</feature>
<name>A0A2W5SV16_9BACT</name>
<feature type="site" description="Transition state stabilizer" evidence="9">
    <location>
        <position position="103"/>
    </location>
</feature>
<evidence type="ECO:0000256" key="6">
    <source>
        <dbReference type="ARBA" id="ARBA00022997"/>
    </source>
</evidence>
<comment type="cofactor">
    <cofactor evidence="9">
        <name>Zn(2+)</name>
        <dbReference type="ChEBI" id="CHEBI:29105"/>
    </cofactor>
    <text evidence="9">Binds 1 zinc ion per subunit.</text>
</comment>
<dbReference type="EMBL" id="QFQP01000096">
    <property type="protein sequence ID" value="PZR03356.1"/>
    <property type="molecule type" value="Genomic_DNA"/>
</dbReference>
<evidence type="ECO:0000256" key="1">
    <source>
        <dbReference type="ARBA" id="ARBA00001362"/>
    </source>
</evidence>
<feature type="binding site" evidence="9">
    <location>
        <position position="154"/>
    </location>
    <ligand>
        <name>Zn(2+)</name>
        <dbReference type="ChEBI" id="CHEBI:29105"/>
        <note>catalytic</note>
    </ligand>
</feature>
<evidence type="ECO:0000256" key="11">
    <source>
        <dbReference type="SAM" id="SignalP"/>
    </source>
</evidence>
<feature type="binding site" evidence="9">
    <location>
        <position position="147"/>
    </location>
    <ligand>
        <name>Zn(2+)</name>
        <dbReference type="ChEBI" id="CHEBI:29105"/>
        <note>catalytic</note>
    </ligand>
</feature>
<sequence>MRGASLLLACALPWLGACASSSAVQVSPAQEAAEADLVDAASVVPGLKQDIRYAGANNFVGAPVTGYEAPKCLLLASVAQALARVQQDVQREGLSLKVFDCYRPVRAVQHFVRWARDPADQRTKAAYYPNLEKASLLDGYIAETSGHSRGATLDLTLVRCEGDDCVELDMGTPFDFFDASANTAHASITDVQRRHREQLVQAMARHGFQNYAMEWWHFTFRPEPTPRTAYDVPIR</sequence>
<keyword evidence="5 9" id="KW-0862">Zinc</keyword>
<dbReference type="PANTHER" id="PTHR43126:SF1">
    <property type="entry name" value="D-ALANYL-D-ALANINE DIPEPTIDASE"/>
    <property type="match status" value="1"/>
</dbReference>
<dbReference type="Gene3D" id="3.30.1380.10">
    <property type="match status" value="1"/>
</dbReference>
<protein>
    <recommendedName>
        <fullName evidence="9 10">D-alanyl-D-alanine dipeptidase</fullName>
        <shortName evidence="9 10">D-Ala-D-Ala dipeptidase</shortName>
        <ecNumber evidence="9 10">3.4.13.22</ecNumber>
    </recommendedName>
</protein>
<comment type="caution">
    <text evidence="12">The sequence shown here is derived from an EMBL/GenBank/DDBJ whole genome shotgun (WGS) entry which is preliminary data.</text>
</comment>
<evidence type="ECO:0000256" key="9">
    <source>
        <dbReference type="HAMAP-Rule" id="MF_01924"/>
    </source>
</evidence>
<dbReference type="GO" id="GO:0160237">
    <property type="term" value="F:D-Ala-D-Ala dipeptidase activity"/>
    <property type="evidence" value="ECO:0007669"/>
    <property type="project" value="UniProtKB-EC"/>
</dbReference>
<dbReference type="Proteomes" id="UP000249061">
    <property type="component" value="Unassembled WGS sequence"/>
</dbReference>
<dbReference type="AlphaFoldDB" id="A0A2W5SV16"/>
<feature type="signal peptide" evidence="11">
    <location>
        <begin position="1"/>
        <end position="19"/>
    </location>
</feature>
<dbReference type="GO" id="GO:0006508">
    <property type="term" value="P:proteolysis"/>
    <property type="evidence" value="ECO:0007669"/>
    <property type="project" value="UniProtKB-KW"/>
</dbReference>
<dbReference type="SUPFAM" id="SSF55166">
    <property type="entry name" value="Hedgehog/DD-peptidase"/>
    <property type="match status" value="1"/>
</dbReference>
<comment type="catalytic activity">
    <reaction evidence="1 9 10">
        <text>D-alanyl-D-alanine + H2O = 2 D-alanine</text>
        <dbReference type="Rhea" id="RHEA:20661"/>
        <dbReference type="ChEBI" id="CHEBI:15377"/>
        <dbReference type="ChEBI" id="CHEBI:57416"/>
        <dbReference type="ChEBI" id="CHEBI:57822"/>
        <dbReference type="EC" id="3.4.13.22"/>
    </reaction>
</comment>
<keyword evidence="6 9" id="KW-0224">Dipeptidase</keyword>